<evidence type="ECO:0000259" key="2">
    <source>
        <dbReference type="Pfam" id="PF03108"/>
    </source>
</evidence>
<evidence type="ECO:0000313" key="4">
    <source>
        <dbReference type="Proteomes" id="UP001454036"/>
    </source>
</evidence>
<dbReference type="InterPro" id="IPR004332">
    <property type="entry name" value="Transposase_MuDR"/>
</dbReference>
<feature type="region of interest" description="Disordered" evidence="1">
    <location>
        <begin position="99"/>
        <end position="129"/>
    </location>
</feature>
<evidence type="ECO:0000256" key="1">
    <source>
        <dbReference type="SAM" id="MobiDB-lite"/>
    </source>
</evidence>
<feature type="domain" description="Transposase MuDR plant" evidence="2">
    <location>
        <begin position="210"/>
        <end position="263"/>
    </location>
</feature>
<evidence type="ECO:0000313" key="3">
    <source>
        <dbReference type="EMBL" id="GAA0139558.1"/>
    </source>
</evidence>
<proteinExistence type="predicted"/>
<dbReference type="AlphaFoldDB" id="A0AAV3NKU8"/>
<keyword evidence="4" id="KW-1185">Reference proteome</keyword>
<feature type="region of interest" description="Disordered" evidence="1">
    <location>
        <begin position="156"/>
        <end position="183"/>
    </location>
</feature>
<accession>A0AAV3NKU8</accession>
<dbReference type="Proteomes" id="UP001454036">
    <property type="component" value="Unassembled WGS sequence"/>
</dbReference>
<dbReference type="EMBL" id="BAABME010000099">
    <property type="protein sequence ID" value="GAA0139558.1"/>
    <property type="molecule type" value="Genomic_DNA"/>
</dbReference>
<dbReference type="Pfam" id="PF03108">
    <property type="entry name" value="DBD_Tnp_Mut"/>
    <property type="match status" value="1"/>
</dbReference>
<gene>
    <name evidence="3" type="ORF">LIER_01078</name>
</gene>
<organism evidence="3 4">
    <name type="scientific">Lithospermum erythrorhizon</name>
    <name type="common">Purple gromwell</name>
    <name type="synonym">Lithospermum officinale var. erythrorhizon</name>
    <dbReference type="NCBI Taxonomy" id="34254"/>
    <lineage>
        <taxon>Eukaryota</taxon>
        <taxon>Viridiplantae</taxon>
        <taxon>Streptophyta</taxon>
        <taxon>Embryophyta</taxon>
        <taxon>Tracheophyta</taxon>
        <taxon>Spermatophyta</taxon>
        <taxon>Magnoliopsida</taxon>
        <taxon>eudicotyledons</taxon>
        <taxon>Gunneridae</taxon>
        <taxon>Pentapetalae</taxon>
        <taxon>asterids</taxon>
        <taxon>lamiids</taxon>
        <taxon>Boraginales</taxon>
        <taxon>Boraginaceae</taxon>
        <taxon>Boraginoideae</taxon>
        <taxon>Lithospermeae</taxon>
        <taxon>Lithospermum</taxon>
    </lineage>
</organism>
<sequence>MKDFPLLKWYPTSGEEENLGQNKEVGDEYFEHDEFMMREDNIVGEGGGSDNVVGEGSGNDDVVGEGGGSDNVVGEGSGNDDVVGERMVMMIMLVKGGGSGNDDYVGEGGGSVGDDDVESNGDDGDEGNSVCCTSEGATYDALGPILEYIGPLSEAEYEDSDQPKELSEEEEEEGECSSTRKRNRSTAAEGVLYNKEVHLRNPVLVPCMIFGNAGEFRDLIRAYAVHANKLLKFIKNDKWRFRVHCEVESCNFSVFCSRIEKTTRKYINKMRRSSKIHLKSFIGNVFDELHAEIITIMAWRATKAAGYMLFDNEKKQFARLWSYGNEIHKVMPNSTVQIKHE</sequence>
<protein>
    <recommendedName>
        <fullName evidence="2">Transposase MuDR plant domain-containing protein</fullName>
    </recommendedName>
</protein>
<feature type="compositionally biased region" description="Gly residues" evidence="1">
    <location>
        <begin position="99"/>
        <end position="112"/>
    </location>
</feature>
<name>A0AAV3NKU8_LITER</name>
<feature type="compositionally biased region" description="Acidic residues" evidence="1">
    <location>
        <begin position="113"/>
        <end position="126"/>
    </location>
</feature>
<comment type="caution">
    <text evidence="3">The sequence shown here is derived from an EMBL/GenBank/DDBJ whole genome shotgun (WGS) entry which is preliminary data.</text>
</comment>
<reference evidence="3 4" key="1">
    <citation type="submission" date="2024-01" db="EMBL/GenBank/DDBJ databases">
        <title>The complete chloroplast genome sequence of Lithospermum erythrorhizon: insights into the phylogenetic relationship among Boraginaceae species and the maternal lineages of purple gromwells.</title>
        <authorList>
            <person name="Okada T."/>
            <person name="Watanabe K."/>
        </authorList>
    </citation>
    <scope>NUCLEOTIDE SEQUENCE [LARGE SCALE GENOMIC DNA]</scope>
</reference>